<dbReference type="InterPro" id="IPR011712">
    <property type="entry name" value="Sig_transdc_His_kin_sub3_dim/P"/>
</dbReference>
<comment type="caution">
    <text evidence="5">The sequence shown here is derived from an EMBL/GenBank/DDBJ whole genome shotgun (WGS) entry which is preliminary data.</text>
</comment>
<dbReference type="EMBL" id="BSUO01000001">
    <property type="protein sequence ID" value="GMA38805.1"/>
    <property type="molecule type" value="Genomic_DNA"/>
</dbReference>
<dbReference type="CDD" id="cd16917">
    <property type="entry name" value="HATPase_UhpB-NarQ-NarX-like"/>
    <property type="match status" value="1"/>
</dbReference>
<evidence type="ECO:0000256" key="3">
    <source>
        <dbReference type="ARBA" id="ARBA00023012"/>
    </source>
</evidence>
<dbReference type="Gene3D" id="1.20.5.1930">
    <property type="match status" value="1"/>
</dbReference>
<dbReference type="PANTHER" id="PTHR24421">
    <property type="entry name" value="NITRATE/NITRITE SENSOR PROTEIN NARX-RELATED"/>
    <property type="match status" value="1"/>
</dbReference>
<dbReference type="PANTHER" id="PTHR24421:SF63">
    <property type="entry name" value="SENSOR HISTIDINE KINASE DESK"/>
    <property type="match status" value="1"/>
</dbReference>
<keyword evidence="2" id="KW-0418">Kinase</keyword>
<dbReference type="Pfam" id="PF07730">
    <property type="entry name" value="HisKA_3"/>
    <property type="match status" value="1"/>
</dbReference>
<evidence type="ECO:0000256" key="1">
    <source>
        <dbReference type="ARBA" id="ARBA00022679"/>
    </source>
</evidence>
<keyword evidence="6" id="KW-1185">Reference proteome</keyword>
<gene>
    <name evidence="5" type="ORF">GCM10025883_08500</name>
</gene>
<evidence type="ECO:0000313" key="5">
    <source>
        <dbReference type="EMBL" id="GMA38805.1"/>
    </source>
</evidence>
<accession>A0ABQ6INA3</accession>
<dbReference type="Gene3D" id="3.30.565.10">
    <property type="entry name" value="Histidine kinase-like ATPase, C-terminal domain"/>
    <property type="match status" value="1"/>
</dbReference>
<name>A0ABQ6INA3_9MICO</name>
<reference evidence="6" key="1">
    <citation type="journal article" date="2019" name="Int. J. Syst. Evol. Microbiol.">
        <title>The Global Catalogue of Microorganisms (GCM) 10K type strain sequencing project: providing services to taxonomists for standard genome sequencing and annotation.</title>
        <authorList>
            <consortium name="The Broad Institute Genomics Platform"/>
            <consortium name="The Broad Institute Genome Sequencing Center for Infectious Disease"/>
            <person name="Wu L."/>
            <person name="Ma J."/>
        </authorList>
    </citation>
    <scope>NUCLEOTIDE SEQUENCE [LARGE SCALE GENOMIC DNA]</scope>
    <source>
        <strain evidence="6">NBRC 113072</strain>
    </source>
</reference>
<dbReference type="InterPro" id="IPR050482">
    <property type="entry name" value="Sensor_HK_TwoCompSys"/>
</dbReference>
<keyword evidence="3" id="KW-0902">Two-component regulatory system</keyword>
<dbReference type="InterPro" id="IPR036890">
    <property type="entry name" value="HATPase_C_sf"/>
</dbReference>
<keyword evidence="1" id="KW-0808">Transferase</keyword>
<evidence type="ECO:0000259" key="4">
    <source>
        <dbReference type="Pfam" id="PF07730"/>
    </source>
</evidence>
<dbReference type="SUPFAM" id="SSF55874">
    <property type="entry name" value="ATPase domain of HSP90 chaperone/DNA topoisomerase II/histidine kinase"/>
    <property type="match status" value="1"/>
</dbReference>
<evidence type="ECO:0000313" key="6">
    <source>
        <dbReference type="Proteomes" id="UP001157126"/>
    </source>
</evidence>
<protein>
    <recommendedName>
        <fullName evidence="4">Signal transduction histidine kinase subgroup 3 dimerisation and phosphoacceptor domain-containing protein</fullName>
    </recommendedName>
</protein>
<proteinExistence type="predicted"/>
<feature type="domain" description="Signal transduction histidine kinase subgroup 3 dimerisation and phosphoacceptor" evidence="4">
    <location>
        <begin position="43"/>
        <end position="107"/>
    </location>
</feature>
<dbReference type="Proteomes" id="UP001157126">
    <property type="component" value="Unassembled WGS sequence"/>
</dbReference>
<sequence>MVMTTWLCIVIVPTAMATRWMIDVVRRLWRSRQVAADLAVAEERLRFSRDLHDVFGRTLSTVAVKSELAAELARRGDDRAAEEMMAVREIAQSALTDVRGLVRGYRRIQLDDEVIGARSVLRAAGIRTRVLGLDDPEAVAARLSDPAAEALAWVVREGVTNVLRHGQAGEVRITVDEAPDHVVLTIENTSLNAVTRTPGGTGLIGLRERVEAVGGSLEAGPSESGFALVAGVPLH</sequence>
<organism evidence="5 6">
    <name type="scientific">Mobilicoccus caccae</name>
    <dbReference type="NCBI Taxonomy" id="1859295"/>
    <lineage>
        <taxon>Bacteria</taxon>
        <taxon>Bacillati</taxon>
        <taxon>Actinomycetota</taxon>
        <taxon>Actinomycetes</taxon>
        <taxon>Micrococcales</taxon>
        <taxon>Dermatophilaceae</taxon>
        <taxon>Mobilicoccus</taxon>
    </lineage>
</organism>
<evidence type="ECO:0000256" key="2">
    <source>
        <dbReference type="ARBA" id="ARBA00022777"/>
    </source>
</evidence>